<gene>
    <name evidence="1" type="ORF">ACFQ21_00235</name>
</gene>
<dbReference type="Proteomes" id="UP001597112">
    <property type="component" value="Unassembled WGS sequence"/>
</dbReference>
<accession>A0ABW3JUT8</accession>
<evidence type="ECO:0000313" key="2">
    <source>
        <dbReference type="Proteomes" id="UP001597112"/>
    </source>
</evidence>
<reference evidence="2" key="1">
    <citation type="journal article" date="2019" name="Int. J. Syst. Evol. Microbiol.">
        <title>The Global Catalogue of Microorganisms (GCM) 10K type strain sequencing project: providing services to taxonomists for standard genome sequencing and annotation.</title>
        <authorList>
            <consortium name="The Broad Institute Genomics Platform"/>
            <consortium name="The Broad Institute Genome Sequencing Center for Infectious Disease"/>
            <person name="Wu L."/>
            <person name="Ma J."/>
        </authorList>
    </citation>
    <scope>NUCLEOTIDE SEQUENCE [LARGE SCALE GENOMIC DNA]</scope>
    <source>
        <strain evidence="2">CCUG 58938</strain>
    </source>
</reference>
<proteinExistence type="predicted"/>
<sequence length="200" mass="23330">MESSVKDKLSKVYALVNNGATEGEREAAKKALDRLLEKYSLDESVLSGLEVSEYIFTYTTALELQLLTRIMVIMVPGSVESSSRRMWNKSIVSDLKYIDWITIDSAYEYFRRHMKAEWKRVVSPELSKCRKSKTRNRRRKELRKYFFSQYAIASKLYREDELKPVDEKMSDKEAADRLRMISVKGGQYNKQLIGSLLLTQ</sequence>
<dbReference type="RefSeq" id="WP_377573140.1">
    <property type="nucleotide sequence ID" value="NZ_JBHTKA010000001.1"/>
</dbReference>
<dbReference type="EMBL" id="JBHTKA010000001">
    <property type="protein sequence ID" value="MFD0997705.1"/>
    <property type="molecule type" value="Genomic_DNA"/>
</dbReference>
<protein>
    <submittedName>
        <fullName evidence="1">DUF2786 domain-containing protein</fullName>
    </submittedName>
</protein>
<comment type="caution">
    <text evidence="1">The sequence shown here is derived from an EMBL/GenBank/DDBJ whole genome shotgun (WGS) entry which is preliminary data.</text>
</comment>
<name>A0ABW3JUT8_9BACT</name>
<organism evidence="1 2">
    <name type="scientific">Ohtaekwangia kribbensis</name>
    <dbReference type="NCBI Taxonomy" id="688913"/>
    <lineage>
        <taxon>Bacteria</taxon>
        <taxon>Pseudomonadati</taxon>
        <taxon>Bacteroidota</taxon>
        <taxon>Cytophagia</taxon>
        <taxon>Cytophagales</taxon>
        <taxon>Fulvivirgaceae</taxon>
        <taxon>Ohtaekwangia</taxon>
    </lineage>
</organism>
<evidence type="ECO:0000313" key="1">
    <source>
        <dbReference type="EMBL" id="MFD0997705.1"/>
    </source>
</evidence>
<keyword evidence="2" id="KW-1185">Reference proteome</keyword>